<accession>A0A8S9NQM4</accession>
<proteinExistence type="predicted"/>
<sequence length="130" mass="15183">MLSSGVSRTLKTTWVTSANSAVRLVPFGSRRTLISIFSPRLLRCRASWMGAPRPSRWFLQSRGGSESFGNPSRFRSTRRKRELMLRMREEKWISLRTHLEPRFPGILTLISEGRRDCFPFAFISRFRVVF</sequence>
<name>A0A8S9NQM4_BRACR</name>
<reference evidence="1" key="1">
    <citation type="submission" date="2019-12" db="EMBL/GenBank/DDBJ databases">
        <title>Genome sequencing and annotation of Brassica cretica.</title>
        <authorList>
            <person name="Studholme D.J."/>
            <person name="Sarris P."/>
        </authorList>
    </citation>
    <scope>NUCLEOTIDE SEQUENCE</scope>
    <source>
        <strain evidence="1">PFS-109/04</strain>
        <tissue evidence="1">Leaf</tissue>
    </source>
</reference>
<organism evidence="1 2">
    <name type="scientific">Brassica cretica</name>
    <name type="common">Mustard</name>
    <dbReference type="NCBI Taxonomy" id="69181"/>
    <lineage>
        <taxon>Eukaryota</taxon>
        <taxon>Viridiplantae</taxon>
        <taxon>Streptophyta</taxon>
        <taxon>Embryophyta</taxon>
        <taxon>Tracheophyta</taxon>
        <taxon>Spermatophyta</taxon>
        <taxon>Magnoliopsida</taxon>
        <taxon>eudicotyledons</taxon>
        <taxon>Gunneridae</taxon>
        <taxon>Pentapetalae</taxon>
        <taxon>rosids</taxon>
        <taxon>malvids</taxon>
        <taxon>Brassicales</taxon>
        <taxon>Brassicaceae</taxon>
        <taxon>Brassiceae</taxon>
        <taxon>Brassica</taxon>
    </lineage>
</organism>
<dbReference type="Proteomes" id="UP000712600">
    <property type="component" value="Unassembled WGS sequence"/>
</dbReference>
<evidence type="ECO:0000313" key="1">
    <source>
        <dbReference type="EMBL" id="KAF3505819.1"/>
    </source>
</evidence>
<gene>
    <name evidence="1" type="ORF">F2Q69_00004213</name>
</gene>
<dbReference type="AlphaFoldDB" id="A0A8S9NQM4"/>
<evidence type="ECO:0000313" key="2">
    <source>
        <dbReference type="Proteomes" id="UP000712600"/>
    </source>
</evidence>
<dbReference type="EMBL" id="QGKX02001521">
    <property type="protein sequence ID" value="KAF3505819.1"/>
    <property type="molecule type" value="Genomic_DNA"/>
</dbReference>
<comment type="caution">
    <text evidence="1">The sequence shown here is derived from an EMBL/GenBank/DDBJ whole genome shotgun (WGS) entry which is preliminary data.</text>
</comment>
<protein>
    <submittedName>
        <fullName evidence="1">Uncharacterized protein</fullName>
    </submittedName>
</protein>